<gene>
    <name evidence="2" type="ORF">S12H4_23093</name>
</gene>
<dbReference type="AlphaFoldDB" id="X1RKQ9"/>
<sequence>ERRKKDYDNGTTSGKPEGNGKSSQESQEVGREVVINAYH</sequence>
<feature type="region of interest" description="Disordered" evidence="1">
    <location>
        <begin position="1"/>
        <end position="39"/>
    </location>
</feature>
<organism evidence="2">
    <name type="scientific">marine sediment metagenome</name>
    <dbReference type="NCBI Taxonomy" id="412755"/>
    <lineage>
        <taxon>unclassified sequences</taxon>
        <taxon>metagenomes</taxon>
        <taxon>ecological metagenomes</taxon>
    </lineage>
</organism>
<evidence type="ECO:0000313" key="2">
    <source>
        <dbReference type="EMBL" id="GAI81362.1"/>
    </source>
</evidence>
<feature type="non-terminal residue" evidence="2">
    <location>
        <position position="1"/>
    </location>
</feature>
<comment type="caution">
    <text evidence="2">The sequence shown here is derived from an EMBL/GenBank/DDBJ whole genome shotgun (WGS) entry which is preliminary data.</text>
</comment>
<name>X1RKQ9_9ZZZZ</name>
<protein>
    <submittedName>
        <fullName evidence="2">Uncharacterized protein</fullName>
    </submittedName>
</protein>
<reference evidence="2" key="1">
    <citation type="journal article" date="2014" name="Front. Microbiol.">
        <title>High frequency of phylogenetically diverse reductive dehalogenase-homologous genes in deep subseafloor sedimentary metagenomes.</title>
        <authorList>
            <person name="Kawai M."/>
            <person name="Futagami T."/>
            <person name="Toyoda A."/>
            <person name="Takaki Y."/>
            <person name="Nishi S."/>
            <person name="Hori S."/>
            <person name="Arai W."/>
            <person name="Tsubouchi T."/>
            <person name="Morono Y."/>
            <person name="Uchiyama I."/>
            <person name="Ito T."/>
            <person name="Fujiyama A."/>
            <person name="Inagaki F."/>
            <person name="Takami H."/>
        </authorList>
    </citation>
    <scope>NUCLEOTIDE SEQUENCE</scope>
    <source>
        <strain evidence="2">Expedition CK06-06</strain>
    </source>
</reference>
<accession>X1RKQ9</accession>
<dbReference type="EMBL" id="BARW01012185">
    <property type="protein sequence ID" value="GAI81362.1"/>
    <property type="molecule type" value="Genomic_DNA"/>
</dbReference>
<proteinExistence type="predicted"/>
<feature type="compositionally biased region" description="Polar residues" evidence="1">
    <location>
        <begin position="9"/>
        <end position="27"/>
    </location>
</feature>
<evidence type="ECO:0000256" key="1">
    <source>
        <dbReference type="SAM" id="MobiDB-lite"/>
    </source>
</evidence>